<dbReference type="Proteomes" id="UP000467305">
    <property type="component" value="Unassembled WGS sequence"/>
</dbReference>
<proteinExistence type="predicted"/>
<comment type="caution">
    <text evidence="1">The sequence shown here is derived from an EMBL/GenBank/DDBJ whole genome shotgun (WGS) entry which is preliminary data.</text>
</comment>
<reference evidence="1 2" key="1">
    <citation type="submission" date="2019-09" db="EMBL/GenBank/DDBJ databases">
        <authorList>
            <person name="Cao W.R."/>
        </authorList>
    </citation>
    <scope>NUCLEOTIDE SEQUENCE [LARGE SCALE GENOMIC DNA]</scope>
    <source>
        <strain evidence="2">a4</strain>
    </source>
</reference>
<dbReference type="OrthoDB" id="9786191at2"/>
<accession>A0A7J5ACT5</accession>
<protein>
    <recommendedName>
        <fullName evidence="3">Cytochrome c</fullName>
    </recommendedName>
</protein>
<keyword evidence="2" id="KW-1185">Reference proteome</keyword>
<dbReference type="AlphaFoldDB" id="A0A7J5ACT5"/>
<gene>
    <name evidence="1" type="ORF">F7018_12445</name>
</gene>
<organism evidence="1 2">
    <name type="scientific">Tenacibaculum aiptasiae</name>
    <dbReference type="NCBI Taxonomy" id="426481"/>
    <lineage>
        <taxon>Bacteria</taxon>
        <taxon>Pseudomonadati</taxon>
        <taxon>Bacteroidota</taxon>
        <taxon>Flavobacteriia</taxon>
        <taxon>Flavobacteriales</taxon>
        <taxon>Flavobacteriaceae</taxon>
        <taxon>Tenacibaculum</taxon>
    </lineage>
</organism>
<evidence type="ECO:0008006" key="3">
    <source>
        <dbReference type="Google" id="ProtNLM"/>
    </source>
</evidence>
<name>A0A7J5ACT5_9FLAO</name>
<evidence type="ECO:0000313" key="1">
    <source>
        <dbReference type="EMBL" id="KAB1155278.1"/>
    </source>
</evidence>
<dbReference type="PROSITE" id="PS51257">
    <property type="entry name" value="PROKAR_LIPOPROTEIN"/>
    <property type="match status" value="1"/>
</dbReference>
<dbReference type="EMBL" id="WAAU01000024">
    <property type="protein sequence ID" value="KAB1155278.1"/>
    <property type="molecule type" value="Genomic_DNA"/>
</dbReference>
<dbReference type="RefSeq" id="WP_150900387.1">
    <property type="nucleotide sequence ID" value="NZ_WAAU01000024.1"/>
</dbReference>
<evidence type="ECO:0000313" key="2">
    <source>
        <dbReference type="Proteomes" id="UP000467305"/>
    </source>
</evidence>
<sequence length="110" mass="12278">MKKVFYISIVALMVSCTKAEIPLPNVIDRTVTYTKDIQPIIYNNCLTCHSSVNPRKGLILETYEQVKNSAQFGTLIARMNDAASPMPQSGLVTAEKRALIDKWKADGFLE</sequence>